<dbReference type="Pfam" id="PF22969">
    <property type="entry name" value="Ig_NUP210_2nd"/>
    <property type="match status" value="1"/>
</dbReference>
<dbReference type="SMART" id="SM00635">
    <property type="entry name" value="BID_2"/>
    <property type="match status" value="3"/>
</dbReference>
<dbReference type="PANTHER" id="PTHR23019:SF0">
    <property type="entry name" value="NUCLEAR PORE MEMBRANE GLYCOPROTEIN 210"/>
    <property type="match status" value="1"/>
</dbReference>
<evidence type="ECO:0000256" key="3">
    <source>
        <dbReference type="ARBA" id="ARBA00022552"/>
    </source>
</evidence>
<dbReference type="GO" id="GO:0005730">
    <property type="term" value="C:nucleolus"/>
    <property type="evidence" value="ECO:0007669"/>
    <property type="project" value="UniProtKB-SubCell"/>
</dbReference>
<keyword evidence="10" id="KW-1185">Reference proteome</keyword>
<dbReference type="InterPro" id="IPR055094">
    <property type="entry name" value="NUP210_Ig15"/>
</dbReference>
<proteinExistence type="inferred from homology"/>
<feature type="transmembrane region" description="Helical" evidence="7">
    <location>
        <begin position="2491"/>
        <end position="2513"/>
    </location>
</feature>
<keyword evidence="7" id="KW-1133">Transmembrane helix</keyword>
<dbReference type="GO" id="GO:0006364">
    <property type="term" value="P:rRNA processing"/>
    <property type="evidence" value="ECO:0007669"/>
    <property type="project" value="UniProtKB-KW"/>
</dbReference>
<evidence type="ECO:0000259" key="8">
    <source>
        <dbReference type="PROSITE" id="PS50172"/>
    </source>
</evidence>
<sequence>MVNKVTRKKHYRPPGQKKEGNAARYVTRSQAVKQLQVSLPVFRKLCIFKGIFPREPKKKVKGNHHTYYHVKDVAFLHHEPLVEKFREIRAYEKKIDKADAKKNKERANFLKVHRPTYVLDRIIRERYPKFIDALRELDDCLSMVHLLAALPAQESVKVEAKRIHKCRRLSHEWQAFISRTHKLRKVFISVKGIYYQAEVEGQKITWLAPHSLRQALTDEDLTVILNFMEFYETFLGFVNFHLYHSINLKYPPILDPKLEALAADLYALSRYFDANSRTSLLGPQTSGSFGSGEIDAEQKSELRLAQLQLQLPLDEPTALMHLVEDAACKDEDEDEDEDEDTRECKKLFKNMKFFLSREVPRESLLFVIPAFGGMVSWEGDGAPFKESDETITHQIVDRPTQPHKFLSRDYVQPQWVFDCVNTRIILPTDVYSVGRVPPPHLSPFVDNEAEGYVPDYAKTLNQLRAAAKSEVLPLPGLGKENLDDPQNLLAEGVTDRAEAIIAVEKRQKMMALEKQYHDELKLEIEGRQYHSAISKVDKQSSGEESEGGEDSNLPDYQQIAEDNSNLSLVLMSRNIRGIYKATQRGKRMNQDRIKLLEERKSKLGESHQSQLRALKVYDKLYDSFHLLEMSNFAPALLVLLLMIGGSYGATAHFVSGPHIADVNILLPPKMTNPVEYRLQGSDGCFKWSWDHHDILNVLPEYNVSSHCSTSALLRSIAPYSGRKETAVYAADVQTGIVIRCKVFIDKFSRIQIFHNSIKLDLDGLATLRVRAFDSEENVFSSLVGLQFMWYLIPETEGSSHHLTHLPLKDSPLSDCGGLCGDLNIQIKLEDSGVFSDLFVVRGIEIGHEIVSVHLLEPDVKHMADKIVLTVAEAMSLDPPSPVFVLVGATVRYSLKVIRANIPQVVTLPSPHYRWSSSNSSIAHVASDLGLTSALRFGVTAVTVEDTRVVGHIQMSSLNVVMPESLHLYITPLPIVDEPVEGIERSVSLANWYIVSGRQYLIQLKVFSRGPDAQEIYITESDDVQLYDNQSQFLRTYLLTNDLVPKHKWRTSRILQAISKGQGMLTASLAYYGSDYETKEVLKIVQEVVVCERVRFSLDDRNGVSRSIFLPWTPSVYQEVLLEATGGCAKTLSDFKWFSSDISVVTVSASGIVQAKKFGKATVKVLSIFDSSNFDEVVIEVALPASMVILPSFPVETVVGSYLQAAVSMQSSNGDYFYRCDAFNSHVKWKVESESFKIQNKTWEMPVLDVVENVEPRGFSYGPPCSWASVYASGSGHTVLQATLYKEHQHFDLSLHGPILLKASVQIAAYPPLLVGYIGDGSQFGGFLVDPTPTEVDSLESLDKLHLVPGTCSNVMLRGGPEHWGRGVEFIESVEILDEDSVGKGGIFVHQISENYGSYQIQCQRLGTYTLQFKRGNLIGDGHPTPAIAVVLVSVMCGFPSSIVLIADEPVNKIDVIRTAILVDGGSVRHRAAPVTVANGRTIRIAAVGVSDLGEPFANSSSLHLRWELSSCGSLAYWDERYDSKRSKYSWERFLRLRNESGECIVRATVTDFSDAVRRDYSAQWLDNADNLLTDAIRLQLVSTLRVHPEYNLLFFNPDLKVNMSITGGSCFLDAVVNDSRIVEVIQPAPGIQCRELVLSPKGLGTALVTVYDIGLTPPLSSSAVVHVSDVDWIKIISQEEISLLEEGFQVVDLAAGISDGSTFDSSQFAYMNILVHIEDQIVELVDTEDSMITRHGVVKAPRFKIKAVSLGTTTLYVSILQQSGREILSKPIKIEVYAPPRVHPHDIFLFPGASYTLTVEGGPTVGTYVEYASLDNAIVNVHKSSGLLSAVSSGKCNISATFCRYGGSIICRAYGNIKVGIPSNVLLNVQNEQLGVGNEMPIYPLFPKGDVFSFYQLCKGYSWTIEDETVLSYRLSERLSGRDFKPTSTVLEDVQLMSYMNEELGFINMVYGRSAGITKIAVSFLCEFTSDSKIETKFFNASASLSVIPNLPLALGVPITWILPPYYTSSKALPASLDSYGHWESQSRKRTITYSILRGCGEKDEDAWKDAISIHGERVKTAESNNIACIQANDRSSGRMEIAACVRVAEVAQIRLTNQEFPFHVINLAVDTELRLPISYYDSLGNLFHEAHDVVLFYVETNYPDIVSVNYSREGNGYIYLKARQHGRALVQVSIDKNPEKSDYILISVGALIHPQDPVILVGSHLNFSIKGFNGQLSGRWTTTNGSVLSVDMLSGIAEAVGPGSTEVLFEGSNLNLRTTATVQTGYTLSVVAPAEILTNVPFPAKGYNFSVNFSGKHGTLLNDKRVLHDCRVDPLFVGYAKPWLDLDNDNSYCLFFPYSPEHLAHSAPKLKAMRPDISVTIYASSREGSQISGSASALFIGGFSVMEMGKSATQLILTPDSNKTVITILGNTDVELYCHERDLVIIGPISKEDSGVGGHSEYEVKAMGTKRFKDKIIITLAANGQRTEIDVFYEPREKEVSVGAFGTTTIWATILGSLFLLILTIALFICFLDKPNRAQPSQPSQPSRPATTHTPTITAPVTPDRSSPVLSNEQSPRTPQPFVDYVRQTIDETPYYKREGRRRFNVQNTF</sequence>
<dbReference type="HAMAP" id="MF_03028">
    <property type="entry name" value="Pescadillo"/>
    <property type="match status" value="1"/>
</dbReference>
<keyword evidence="7" id="KW-0472">Membrane</keyword>
<dbReference type="EMBL" id="JAGKQH010000014">
    <property type="protein sequence ID" value="KAG6581051.1"/>
    <property type="molecule type" value="Genomic_DNA"/>
</dbReference>
<accession>A0AAV6MGT9</accession>
<dbReference type="InterPro" id="IPR056233">
    <property type="entry name" value="Ig_GP210_16th"/>
</dbReference>
<evidence type="ECO:0000256" key="5">
    <source>
        <dbReference type="SAM" id="Coils"/>
    </source>
</evidence>
<feature type="region of interest" description="Disordered" evidence="6">
    <location>
        <begin position="533"/>
        <end position="556"/>
    </location>
</feature>
<feature type="coiled-coil region" evidence="5">
    <location>
        <begin position="81"/>
        <end position="108"/>
    </location>
</feature>
<feature type="compositionally biased region" description="Polar residues" evidence="6">
    <location>
        <begin position="2545"/>
        <end position="2558"/>
    </location>
</feature>
<dbReference type="Pfam" id="PF22962">
    <property type="entry name" value="Ig_NUP210_7th"/>
    <property type="match status" value="1"/>
</dbReference>
<dbReference type="InterPro" id="IPR003343">
    <property type="entry name" value="Big_2"/>
</dbReference>
<dbReference type="InterPro" id="IPR010613">
    <property type="entry name" value="PES"/>
</dbReference>
<dbReference type="Pfam" id="PF24427">
    <property type="entry name" value="Ig_GP210_16th"/>
    <property type="match status" value="1"/>
</dbReference>
<keyword evidence="3" id="KW-0698">rRNA processing</keyword>
<dbReference type="InterPro" id="IPR056232">
    <property type="entry name" value="Ig_GP210_15th"/>
</dbReference>
<keyword evidence="2" id="KW-0690">Ribosome biogenesis</keyword>
<dbReference type="InterPro" id="IPR001357">
    <property type="entry name" value="BRCT_dom"/>
</dbReference>
<dbReference type="PROSITE" id="PS50172">
    <property type="entry name" value="BRCT"/>
    <property type="match status" value="1"/>
</dbReference>
<feature type="compositionally biased region" description="Low complexity" evidence="6">
    <location>
        <begin position="2520"/>
        <end position="2544"/>
    </location>
</feature>
<dbReference type="FunFam" id="3.40.50.10190:FF:000002">
    <property type="entry name" value="Pescadillo homolog"/>
    <property type="match status" value="1"/>
</dbReference>
<evidence type="ECO:0000256" key="1">
    <source>
        <dbReference type="ARBA" id="ARBA00004604"/>
    </source>
</evidence>
<dbReference type="PANTHER" id="PTHR23019">
    <property type="entry name" value="NUCLEAR PORE MEMBRANE GLYCOPROTEIN GP210-RELATED"/>
    <property type="match status" value="1"/>
</dbReference>
<feature type="non-terminal residue" evidence="9">
    <location>
        <position position="1"/>
    </location>
</feature>
<keyword evidence="7" id="KW-0812">Transmembrane</keyword>
<feature type="compositionally biased region" description="Basic residues" evidence="6">
    <location>
        <begin position="1"/>
        <end position="12"/>
    </location>
</feature>
<dbReference type="Pfam" id="PF24425">
    <property type="entry name" value="Ig_GP210_15th"/>
    <property type="match status" value="1"/>
</dbReference>
<comment type="subcellular location">
    <subcellularLocation>
        <location evidence="1">Nucleus</location>
        <location evidence="1">Nucleolus</location>
    </subcellularLocation>
</comment>
<evidence type="ECO:0000313" key="9">
    <source>
        <dbReference type="EMBL" id="KAG6581051.1"/>
    </source>
</evidence>
<dbReference type="CDD" id="cd17709">
    <property type="entry name" value="BRCT_pescadillo_like"/>
    <property type="match status" value="1"/>
</dbReference>
<dbReference type="Pfam" id="PF22967">
    <property type="entry name" value="Ig_NUP210_1st"/>
    <property type="match status" value="1"/>
</dbReference>
<dbReference type="InterPro" id="IPR055096">
    <property type="entry name" value="Ig_NUP210_1st"/>
</dbReference>
<keyword evidence="5" id="KW-0175">Coiled coil</keyword>
<keyword evidence="4" id="KW-0539">Nucleus</keyword>
<dbReference type="InterPro" id="IPR045197">
    <property type="entry name" value="NUP210-like"/>
</dbReference>
<feature type="domain" description="BRCT" evidence="8">
    <location>
        <begin position="343"/>
        <end position="433"/>
    </location>
</feature>
<organism evidence="9 10">
    <name type="scientific">Cucurbita argyrosperma subsp. sororia</name>
    <dbReference type="NCBI Taxonomy" id="37648"/>
    <lineage>
        <taxon>Eukaryota</taxon>
        <taxon>Viridiplantae</taxon>
        <taxon>Streptophyta</taxon>
        <taxon>Embryophyta</taxon>
        <taxon>Tracheophyta</taxon>
        <taxon>Spermatophyta</taxon>
        <taxon>Magnoliopsida</taxon>
        <taxon>eudicotyledons</taxon>
        <taxon>Gunneridae</taxon>
        <taxon>Pentapetalae</taxon>
        <taxon>rosids</taxon>
        <taxon>fabids</taxon>
        <taxon>Cucurbitales</taxon>
        <taxon>Cucurbitaceae</taxon>
        <taxon>Cucurbiteae</taxon>
        <taxon>Cucurbita</taxon>
    </lineage>
</organism>
<dbReference type="InterPro" id="IPR055099">
    <property type="entry name" value="Ig_NUP210_7th"/>
</dbReference>
<gene>
    <name evidence="9" type="primary">GB210</name>
    <name evidence="9" type="ORF">SDJN03_21053</name>
</gene>
<name>A0AAV6MGT9_9ROSI</name>
<feature type="region of interest" description="Disordered" evidence="6">
    <location>
        <begin position="2519"/>
        <end position="2565"/>
    </location>
</feature>
<dbReference type="Pfam" id="PF02368">
    <property type="entry name" value="Big_2"/>
    <property type="match status" value="2"/>
</dbReference>
<dbReference type="Pfam" id="PF22959">
    <property type="entry name" value="Ig_NUP210_15th"/>
    <property type="match status" value="1"/>
</dbReference>
<dbReference type="Pfam" id="PF06732">
    <property type="entry name" value="Pescadillo_N"/>
    <property type="match status" value="1"/>
</dbReference>
<dbReference type="Proteomes" id="UP000685013">
    <property type="component" value="Chromosome 14"/>
</dbReference>
<evidence type="ECO:0000256" key="2">
    <source>
        <dbReference type="ARBA" id="ARBA00022517"/>
    </source>
</evidence>
<feature type="region of interest" description="Disordered" evidence="6">
    <location>
        <begin position="1"/>
        <end position="22"/>
    </location>
</feature>
<dbReference type="SMART" id="SM00292">
    <property type="entry name" value="BRCT"/>
    <property type="match status" value="1"/>
</dbReference>
<evidence type="ECO:0000256" key="7">
    <source>
        <dbReference type="SAM" id="Phobius"/>
    </source>
</evidence>
<protein>
    <submittedName>
        <fullName evidence="9">Nuclear pore complex protein 210</fullName>
    </submittedName>
</protein>
<comment type="caution">
    <text evidence="9">The sequence shown here is derived from an EMBL/GenBank/DDBJ whole genome shotgun (WGS) entry which is preliminary data.</text>
</comment>
<reference evidence="9 10" key="1">
    <citation type="journal article" date="2021" name="Hortic Res">
        <title>The domestication of Cucurbita argyrosperma as revealed by the genome of its wild relative.</title>
        <authorList>
            <person name="Barrera-Redondo J."/>
            <person name="Sanchez-de la Vega G."/>
            <person name="Aguirre-Liguori J.A."/>
            <person name="Castellanos-Morales G."/>
            <person name="Gutierrez-Guerrero Y.T."/>
            <person name="Aguirre-Dugua X."/>
            <person name="Aguirre-Planter E."/>
            <person name="Tenaillon M.I."/>
            <person name="Lira-Saade R."/>
            <person name="Eguiarte L.E."/>
        </authorList>
    </citation>
    <scope>NUCLEOTIDE SEQUENCE [LARGE SCALE GENOMIC DNA]</scope>
    <source>
        <strain evidence="9">JBR-2021</strain>
    </source>
</reference>
<evidence type="ECO:0000256" key="6">
    <source>
        <dbReference type="SAM" id="MobiDB-lite"/>
    </source>
</evidence>
<dbReference type="Pfam" id="PF16589">
    <property type="entry name" value="BRCT_2"/>
    <property type="match status" value="1"/>
</dbReference>
<evidence type="ECO:0000313" key="10">
    <source>
        <dbReference type="Proteomes" id="UP000685013"/>
    </source>
</evidence>
<evidence type="ECO:0000256" key="4">
    <source>
        <dbReference type="ARBA" id="ARBA00023242"/>
    </source>
</evidence>
<dbReference type="InterPro" id="IPR055097">
    <property type="entry name" value="Ig_NUP210_2nd"/>
</dbReference>